<feature type="domain" description="HTH tetR-type" evidence="5">
    <location>
        <begin position="21"/>
        <end position="81"/>
    </location>
</feature>
<protein>
    <submittedName>
        <fullName evidence="6">TetR/AcrR family transcriptional regulator C-terminal domain-containing protein</fullName>
    </submittedName>
</protein>
<keyword evidence="1" id="KW-0805">Transcription regulation</keyword>
<dbReference type="Proteomes" id="UP001231924">
    <property type="component" value="Unassembled WGS sequence"/>
</dbReference>
<proteinExistence type="predicted"/>
<sequence length="231" mass="25315">MTSGQVLWEDEAVPVRGPRRALSRDEIAAAAIAVADRDGLEGLSMQRVSAEVGLTKMALYRYVAGKEELEALMVDVAVEEPPAPGELTGTWREQAEEFTRRVDVVWTRHPWIPWATIGERMMGPREVGWVEAAVRIFEPLMLTAQERMDAVSMLFGHLRSTHAAASGGTRPWTADPEGGSTMRDLVARHGDRFPALSAVMSDQRPGSGARYAFGLRCLLDGLEAASARGER</sequence>
<dbReference type="EMBL" id="JASVWF010000005">
    <property type="protein sequence ID" value="MDL5158398.1"/>
    <property type="molecule type" value="Genomic_DNA"/>
</dbReference>
<evidence type="ECO:0000256" key="1">
    <source>
        <dbReference type="ARBA" id="ARBA00023015"/>
    </source>
</evidence>
<keyword evidence="7" id="KW-1185">Reference proteome</keyword>
<evidence type="ECO:0000256" key="4">
    <source>
        <dbReference type="PROSITE-ProRule" id="PRU00335"/>
    </source>
</evidence>
<keyword evidence="3" id="KW-0804">Transcription</keyword>
<dbReference type="InterPro" id="IPR004111">
    <property type="entry name" value="Repressor_TetR_C"/>
</dbReference>
<dbReference type="Pfam" id="PF00440">
    <property type="entry name" value="TetR_N"/>
    <property type="match status" value="1"/>
</dbReference>
<feature type="DNA-binding region" description="H-T-H motif" evidence="4">
    <location>
        <begin position="44"/>
        <end position="63"/>
    </location>
</feature>
<dbReference type="PANTHER" id="PTHR30055">
    <property type="entry name" value="HTH-TYPE TRANSCRIPTIONAL REGULATOR RUTR"/>
    <property type="match status" value="1"/>
</dbReference>
<gene>
    <name evidence="6" type="ORF">QRT03_20695</name>
</gene>
<dbReference type="PANTHER" id="PTHR30055:SF151">
    <property type="entry name" value="TRANSCRIPTIONAL REGULATORY PROTEIN"/>
    <property type="match status" value="1"/>
</dbReference>
<dbReference type="Pfam" id="PF02909">
    <property type="entry name" value="TetR_C_1"/>
    <property type="match status" value="1"/>
</dbReference>
<accession>A0ABT7MGB7</accession>
<dbReference type="RefSeq" id="WP_286054947.1">
    <property type="nucleotide sequence ID" value="NZ_JASVWF010000005.1"/>
</dbReference>
<dbReference type="InterPro" id="IPR001647">
    <property type="entry name" value="HTH_TetR"/>
</dbReference>
<name>A0ABT7MGB7_9PSEU</name>
<evidence type="ECO:0000256" key="3">
    <source>
        <dbReference type="ARBA" id="ARBA00023163"/>
    </source>
</evidence>
<dbReference type="InterPro" id="IPR050109">
    <property type="entry name" value="HTH-type_TetR-like_transc_reg"/>
</dbReference>
<evidence type="ECO:0000313" key="6">
    <source>
        <dbReference type="EMBL" id="MDL5158398.1"/>
    </source>
</evidence>
<dbReference type="InterPro" id="IPR036271">
    <property type="entry name" value="Tet_transcr_reg_TetR-rel_C_sf"/>
</dbReference>
<dbReference type="SUPFAM" id="SSF46689">
    <property type="entry name" value="Homeodomain-like"/>
    <property type="match status" value="1"/>
</dbReference>
<dbReference type="SUPFAM" id="SSF48498">
    <property type="entry name" value="Tetracyclin repressor-like, C-terminal domain"/>
    <property type="match status" value="1"/>
</dbReference>
<dbReference type="PROSITE" id="PS50977">
    <property type="entry name" value="HTH_TETR_2"/>
    <property type="match status" value="1"/>
</dbReference>
<evidence type="ECO:0000256" key="2">
    <source>
        <dbReference type="ARBA" id="ARBA00023125"/>
    </source>
</evidence>
<evidence type="ECO:0000259" key="5">
    <source>
        <dbReference type="PROSITE" id="PS50977"/>
    </source>
</evidence>
<dbReference type="Gene3D" id="1.10.357.10">
    <property type="entry name" value="Tetracycline Repressor, domain 2"/>
    <property type="match status" value="1"/>
</dbReference>
<organism evidence="6 7">
    <name type="scientific">Actinomycetospora termitidis</name>
    <dbReference type="NCBI Taxonomy" id="3053470"/>
    <lineage>
        <taxon>Bacteria</taxon>
        <taxon>Bacillati</taxon>
        <taxon>Actinomycetota</taxon>
        <taxon>Actinomycetes</taxon>
        <taxon>Pseudonocardiales</taxon>
        <taxon>Pseudonocardiaceae</taxon>
        <taxon>Actinomycetospora</taxon>
    </lineage>
</organism>
<dbReference type="InterPro" id="IPR009057">
    <property type="entry name" value="Homeodomain-like_sf"/>
</dbReference>
<evidence type="ECO:0000313" key="7">
    <source>
        <dbReference type="Proteomes" id="UP001231924"/>
    </source>
</evidence>
<keyword evidence="2 4" id="KW-0238">DNA-binding</keyword>
<reference evidence="6 7" key="1">
    <citation type="submission" date="2023-06" db="EMBL/GenBank/DDBJ databases">
        <title>Actinomycetospora Odt1-22.</title>
        <authorList>
            <person name="Supong K."/>
        </authorList>
    </citation>
    <scope>NUCLEOTIDE SEQUENCE [LARGE SCALE GENOMIC DNA]</scope>
    <source>
        <strain evidence="6 7">Odt1-22</strain>
    </source>
</reference>
<comment type="caution">
    <text evidence="6">The sequence shown here is derived from an EMBL/GenBank/DDBJ whole genome shotgun (WGS) entry which is preliminary data.</text>
</comment>